<organism evidence="1 2">
    <name type="scientific">Mycobacterium shimoidei</name>
    <dbReference type="NCBI Taxonomy" id="29313"/>
    <lineage>
        <taxon>Bacteria</taxon>
        <taxon>Bacillati</taxon>
        <taxon>Actinomycetota</taxon>
        <taxon>Actinomycetes</taxon>
        <taxon>Mycobacteriales</taxon>
        <taxon>Mycobacteriaceae</taxon>
        <taxon>Mycobacterium</taxon>
    </lineage>
</organism>
<name>A0A375Z0N9_MYCSH</name>
<keyword evidence="2" id="KW-1185">Reference proteome</keyword>
<dbReference type="EMBL" id="UEGW01000001">
    <property type="protein sequence ID" value="SRX94510.1"/>
    <property type="molecule type" value="Genomic_DNA"/>
</dbReference>
<reference evidence="1 2" key="1">
    <citation type="submission" date="2018-05" db="EMBL/GenBank/DDBJ databases">
        <authorList>
            <consortium name="IHU Genomes"/>
        </authorList>
    </citation>
    <scope>NUCLEOTIDE SEQUENCE [LARGE SCALE GENOMIC DNA]</scope>
    <source>
        <strain evidence="1 2">P7336</strain>
    </source>
</reference>
<gene>
    <name evidence="1" type="ORF">MSP7336_02764</name>
</gene>
<protein>
    <submittedName>
        <fullName evidence="1">Uncharacterized protein</fullName>
    </submittedName>
</protein>
<dbReference type="AlphaFoldDB" id="A0A375Z0N9"/>
<dbReference type="Proteomes" id="UP000252015">
    <property type="component" value="Unassembled WGS sequence"/>
</dbReference>
<evidence type="ECO:0000313" key="2">
    <source>
        <dbReference type="Proteomes" id="UP000252015"/>
    </source>
</evidence>
<dbReference type="RefSeq" id="WP_113963929.1">
    <property type="nucleotide sequence ID" value="NZ_UEGW01000001.1"/>
</dbReference>
<accession>A0A375Z0N9</accession>
<proteinExistence type="predicted"/>
<evidence type="ECO:0000313" key="1">
    <source>
        <dbReference type="EMBL" id="SRX94510.1"/>
    </source>
</evidence>
<sequence length="71" mass="7966">MGAKFDKRAFERELKKATQHLEQQIPVPLEGSEDDAVAAVIADYKRRTGVVLDEGEVRKQVRELRAQATDG</sequence>